<feature type="chain" id="PRO_5005855409" evidence="1">
    <location>
        <begin position="23"/>
        <end position="112"/>
    </location>
</feature>
<keyword evidence="4" id="KW-1185">Reference proteome</keyword>
<organism evidence="3 4">
    <name type="scientific">Bosea vaviloviae</name>
    <dbReference type="NCBI Taxonomy" id="1526658"/>
    <lineage>
        <taxon>Bacteria</taxon>
        <taxon>Pseudomonadati</taxon>
        <taxon>Pseudomonadota</taxon>
        <taxon>Alphaproteobacteria</taxon>
        <taxon>Hyphomicrobiales</taxon>
        <taxon>Boseaceae</taxon>
        <taxon>Bosea</taxon>
    </lineage>
</organism>
<dbReference type="Proteomes" id="UP000037822">
    <property type="component" value="Unassembled WGS sequence"/>
</dbReference>
<feature type="signal peptide" evidence="1">
    <location>
        <begin position="1"/>
        <end position="22"/>
    </location>
</feature>
<reference evidence="3 4" key="1">
    <citation type="submission" date="2015-07" db="EMBL/GenBank/DDBJ databases">
        <title>Whole genome sequencing of Bosea vaviloviae isolated from cave pool.</title>
        <authorList>
            <person name="Tan N.E.H."/>
            <person name="Lee Y.P."/>
            <person name="Gan H.M."/>
            <person name="Barton H."/>
            <person name="Savka M.A."/>
        </authorList>
    </citation>
    <scope>NUCLEOTIDE SEQUENCE [LARGE SCALE GENOMIC DNA]</scope>
    <source>
        <strain evidence="3 4">SD260</strain>
    </source>
</reference>
<keyword evidence="1" id="KW-0732">Signal</keyword>
<evidence type="ECO:0000313" key="4">
    <source>
        <dbReference type="Proteomes" id="UP000037822"/>
    </source>
</evidence>
<dbReference type="AlphaFoldDB" id="A0A0N0M933"/>
<evidence type="ECO:0000256" key="1">
    <source>
        <dbReference type="SAM" id="SignalP"/>
    </source>
</evidence>
<dbReference type="PRINTS" id="PR00946">
    <property type="entry name" value="HGSCAVENGER"/>
</dbReference>
<dbReference type="InterPro" id="IPR001802">
    <property type="entry name" value="MerP/CopZ"/>
</dbReference>
<dbReference type="InterPro" id="IPR006121">
    <property type="entry name" value="HMA_dom"/>
</dbReference>
<evidence type="ECO:0000259" key="2">
    <source>
        <dbReference type="PROSITE" id="PS50846"/>
    </source>
</evidence>
<protein>
    <submittedName>
        <fullName evidence="3">Mercury transporter</fullName>
    </submittedName>
</protein>
<dbReference type="InterPro" id="IPR036163">
    <property type="entry name" value="HMA_dom_sf"/>
</dbReference>
<proteinExistence type="predicted"/>
<dbReference type="RefSeq" id="WP_054211348.1">
    <property type="nucleotide sequence ID" value="NZ_LGSZ01000060.1"/>
</dbReference>
<dbReference type="OrthoDB" id="7205933at2"/>
<dbReference type="Pfam" id="PF00403">
    <property type="entry name" value="HMA"/>
    <property type="match status" value="1"/>
</dbReference>
<dbReference type="Gene3D" id="3.30.70.100">
    <property type="match status" value="1"/>
</dbReference>
<feature type="domain" description="HMA" evidence="2">
    <location>
        <begin position="25"/>
        <end position="93"/>
    </location>
</feature>
<dbReference type="GO" id="GO:0046872">
    <property type="term" value="F:metal ion binding"/>
    <property type="evidence" value="ECO:0007669"/>
    <property type="project" value="InterPro"/>
</dbReference>
<dbReference type="CDD" id="cd00371">
    <property type="entry name" value="HMA"/>
    <property type="match status" value="1"/>
</dbReference>
<name>A0A0N0M933_9HYPH</name>
<gene>
    <name evidence="3" type="ORF">AE618_22755</name>
</gene>
<comment type="caution">
    <text evidence="3">The sequence shown here is derived from an EMBL/GenBank/DDBJ whole genome shotgun (WGS) entry which is preliminary data.</text>
</comment>
<dbReference type="SUPFAM" id="SSF55008">
    <property type="entry name" value="HMA, heavy metal-associated domain"/>
    <property type="match status" value="1"/>
</dbReference>
<dbReference type="PROSITE" id="PS50846">
    <property type="entry name" value="HMA_2"/>
    <property type="match status" value="1"/>
</dbReference>
<dbReference type="EMBL" id="LGSZ01000060">
    <property type="protein sequence ID" value="KPH77371.1"/>
    <property type="molecule type" value="Genomic_DNA"/>
</dbReference>
<dbReference type="PATRIC" id="fig|1526658.3.peg.1700"/>
<evidence type="ECO:0000313" key="3">
    <source>
        <dbReference type="EMBL" id="KPH77371.1"/>
    </source>
</evidence>
<sequence length="112" mass="11273">MKTLFRSVVAAAALTISGAALAAPRTATLEVQNVTCVTCAPIVKKTLSRISGVSQVSIIEHGGMATATVTFDDDKATAVALAQAVTNAGFPATVKDVKSAQSSAPLSTALAR</sequence>
<accession>A0A0N0M933</accession>